<feature type="transmembrane region" description="Helical" evidence="1">
    <location>
        <begin position="7"/>
        <end position="25"/>
    </location>
</feature>
<protein>
    <submittedName>
        <fullName evidence="2">Uncharacterized protein</fullName>
    </submittedName>
</protein>
<sequence>MIKKKKYLIIFITIIVIFCFTKLIITFKNNSLDDVGNYNIEVGSDMVTIETPKEQDIKPIGATSTQILSDFAKNKEKALEKYEYKKLTLEIVECS</sequence>
<keyword evidence="1" id="KW-1133">Transmembrane helix</keyword>
<dbReference type="EMBL" id="AZMM01007833">
    <property type="protein sequence ID" value="ETJ37994.1"/>
    <property type="molecule type" value="Genomic_DNA"/>
</dbReference>
<organism evidence="2">
    <name type="scientific">human gut metagenome</name>
    <dbReference type="NCBI Taxonomy" id="408170"/>
    <lineage>
        <taxon>unclassified sequences</taxon>
        <taxon>metagenomes</taxon>
        <taxon>organismal metagenomes</taxon>
    </lineage>
</organism>
<evidence type="ECO:0000313" key="2">
    <source>
        <dbReference type="EMBL" id="ETJ37994.1"/>
    </source>
</evidence>
<evidence type="ECO:0000256" key="1">
    <source>
        <dbReference type="SAM" id="Phobius"/>
    </source>
</evidence>
<name>W1YA22_9ZZZZ</name>
<reference evidence="2" key="1">
    <citation type="submission" date="2013-12" db="EMBL/GenBank/DDBJ databases">
        <title>A Varibaculum cambriense genome reconstructed from a premature infant gut community with otherwise low bacterial novelty that shifts toward anaerobic metabolism during the third week of life.</title>
        <authorList>
            <person name="Brown C.T."/>
            <person name="Sharon I."/>
            <person name="Thomas B.C."/>
            <person name="Castelle C.J."/>
            <person name="Morowitz M.J."/>
            <person name="Banfield J.F."/>
        </authorList>
    </citation>
    <scope>NUCLEOTIDE SEQUENCE</scope>
</reference>
<proteinExistence type="predicted"/>
<keyword evidence="1" id="KW-0812">Transmembrane</keyword>
<comment type="caution">
    <text evidence="2">The sequence shown here is derived from an EMBL/GenBank/DDBJ whole genome shotgun (WGS) entry which is preliminary data.</text>
</comment>
<gene>
    <name evidence="2" type="ORF">Q604_UNBC07833G0001</name>
</gene>
<dbReference type="AlphaFoldDB" id="W1YA22"/>
<keyword evidence="1" id="KW-0472">Membrane</keyword>
<accession>W1YA22</accession>